<dbReference type="GO" id="GO:0015926">
    <property type="term" value="F:glucosidase activity"/>
    <property type="evidence" value="ECO:0007669"/>
    <property type="project" value="TreeGrafter"/>
</dbReference>
<dbReference type="SUPFAM" id="SSF49899">
    <property type="entry name" value="Concanavalin A-like lectins/glucanases"/>
    <property type="match status" value="1"/>
</dbReference>
<keyword evidence="3 10" id="KW-0812">Transmembrane</keyword>
<dbReference type="PANTHER" id="PTHR31361">
    <property type="entry name" value="BETA-GLUCAN SYNTHESIS-ASSOCIATED PROTEIN KRE6-RELATED"/>
    <property type="match status" value="1"/>
</dbReference>
<evidence type="ECO:0000313" key="12">
    <source>
        <dbReference type="EMBL" id="GHJ87107.1"/>
    </source>
</evidence>
<evidence type="ECO:0000256" key="7">
    <source>
        <dbReference type="ARBA" id="ARBA00023180"/>
    </source>
</evidence>
<dbReference type="GO" id="GO:0005886">
    <property type="term" value="C:plasma membrane"/>
    <property type="evidence" value="ECO:0007669"/>
    <property type="project" value="TreeGrafter"/>
</dbReference>
<organism evidence="12 13">
    <name type="scientific">Naganishia liquefaciens</name>
    <dbReference type="NCBI Taxonomy" id="104408"/>
    <lineage>
        <taxon>Eukaryota</taxon>
        <taxon>Fungi</taxon>
        <taxon>Dikarya</taxon>
        <taxon>Basidiomycota</taxon>
        <taxon>Agaricomycotina</taxon>
        <taxon>Tremellomycetes</taxon>
        <taxon>Filobasidiales</taxon>
        <taxon>Filobasidiaceae</taxon>
        <taxon>Naganishia</taxon>
    </lineage>
</organism>
<dbReference type="OrthoDB" id="412647at2759"/>
<feature type="transmembrane region" description="Helical" evidence="10">
    <location>
        <begin position="204"/>
        <end position="227"/>
    </location>
</feature>
<dbReference type="AlphaFoldDB" id="A0A8H3TTX8"/>
<evidence type="ECO:0000256" key="4">
    <source>
        <dbReference type="ARBA" id="ARBA00022968"/>
    </source>
</evidence>
<dbReference type="InterPro" id="IPR000757">
    <property type="entry name" value="Beta-glucanase-like"/>
</dbReference>
<dbReference type="GO" id="GO:0005789">
    <property type="term" value="C:endoplasmic reticulum membrane"/>
    <property type="evidence" value="ECO:0007669"/>
    <property type="project" value="TreeGrafter"/>
</dbReference>
<keyword evidence="5 10" id="KW-1133">Transmembrane helix</keyword>
<dbReference type="PROSITE" id="PS51762">
    <property type="entry name" value="GH16_2"/>
    <property type="match status" value="1"/>
</dbReference>
<feature type="compositionally biased region" description="Polar residues" evidence="9">
    <location>
        <begin position="145"/>
        <end position="156"/>
    </location>
</feature>
<evidence type="ECO:0000256" key="9">
    <source>
        <dbReference type="SAM" id="MobiDB-lite"/>
    </source>
</evidence>
<accession>A0A8H3TTX8</accession>
<feature type="domain" description="GH16" evidence="11">
    <location>
        <begin position="274"/>
        <end position="646"/>
    </location>
</feature>
<dbReference type="FunFam" id="2.60.120.200:FF:000140">
    <property type="entry name" value="Beta-glucan synthesis-associated protein"/>
    <property type="match status" value="1"/>
</dbReference>
<dbReference type="CDD" id="cd02180">
    <property type="entry name" value="GH16_fungal_KRE6_glucanase"/>
    <property type="match status" value="1"/>
</dbReference>
<dbReference type="InterPro" id="IPR013320">
    <property type="entry name" value="ConA-like_dom_sf"/>
</dbReference>
<dbReference type="PANTHER" id="PTHR31361:SF15">
    <property type="entry name" value="GH16 DOMAIN-CONTAINING PROTEIN"/>
    <property type="match status" value="1"/>
</dbReference>
<dbReference type="GO" id="GO:0031505">
    <property type="term" value="P:fungal-type cell wall organization"/>
    <property type="evidence" value="ECO:0007669"/>
    <property type="project" value="TreeGrafter"/>
</dbReference>
<comment type="subcellular location">
    <subcellularLocation>
        <location evidence="1">Membrane</location>
        <topology evidence="1">Single-pass type II membrane protein</topology>
    </subcellularLocation>
</comment>
<evidence type="ECO:0000259" key="11">
    <source>
        <dbReference type="PROSITE" id="PS51762"/>
    </source>
</evidence>
<keyword evidence="6 10" id="KW-0472">Membrane</keyword>
<evidence type="ECO:0000256" key="5">
    <source>
        <dbReference type="ARBA" id="ARBA00022989"/>
    </source>
</evidence>
<dbReference type="Gene3D" id="2.60.120.200">
    <property type="match status" value="2"/>
</dbReference>
<keyword evidence="13" id="KW-1185">Reference proteome</keyword>
<dbReference type="EMBL" id="BLZA01000021">
    <property type="protein sequence ID" value="GHJ87107.1"/>
    <property type="molecule type" value="Genomic_DNA"/>
</dbReference>
<proteinExistence type="inferred from homology"/>
<evidence type="ECO:0000256" key="10">
    <source>
        <dbReference type="SAM" id="Phobius"/>
    </source>
</evidence>
<name>A0A8H3TTX8_9TREE</name>
<feature type="region of interest" description="Disordered" evidence="9">
    <location>
        <begin position="1"/>
        <end position="98"/>
    </location>
</feature>
<feature type="region of interest" description="Disordered" evidence="9">
    <location>
        <begin position="112"/>
        <end position="156"/>
    </location>
</feature>
<protein>
    <recommendedName>
        <fullName evidence="11">GH16 domain-containing protein</fullName>
    </recommendedName>
</protein>
<feature type="compositionally biased region" description="Basic and acidic residues" evidence="9">
    <location>
        <begin position="179"/>
        <end position="194"/>
    </location>
</feature>
<feature type="region of interest" description="Disordered" evidence="9">
    <location>
        <begin position="175"/>
        <end position="194"/>
    </location>
</feature>
<evidence type="ECO:0000256" key="3">
    <source>
        <dbReference type="ARBA" id="ARBA00022692"/>
    </source>
</evidence>
<dbReference type="Proteomes" id="UP000620104">
    <property type="component" value="Unassembled WGS sequence"/>
</dbReference>
<feature type="compositionally biased region" description="Low complexity" evidence="9">
    <location>
        <begin position="88"/>
        <end position="98"/>
    </location>
</feature>
<evidence type="ECO:0000256" key="2">
    <source>
        <dbReference type="ARBA" id="ARBA00010962"/>
    </source>
</evidence>
<dbReference type="InterPro" id="IPR005629">
    <property type="entry name" value="Skn1/Kre6/Sbg1"/>
</dbReference>
<evidence type="ECO:0000256" key="8">
    <source>
        <dbReference type="ARBA" id="ARBA00023316"/>
    </source>
</evidence>
<gene>
    <name evidence="12" type="ORF">NliqN6_3509</name>
</gene>
<keyword evidence="7" id="KW-0325">Glycoprotein</keyword>
<comment type="similarity">
    <text evidence="2">Belongs to the SKN1/KRE6 family.</text>
</comment>
<evidence type="ECO:0000313" key="13">
    <source>
        <dbReference type="Proteomes" id="UP000620104"/>
    </source>
</evidence>
<feature type="compositionally biased region" description="Low complexity" evidence="9">
    <location>
        <begin position="55"/>
        <end position="66"/>
    </location>
</feature>
<keyword evidence="8" id="KW-0961">Cell wall biogenesis/degradation</keyword>
<dbReference type="Pfam" id="PF03935">
    <property type="entry name" value="SKN1_KRE6_Sbg1"/>
    <property type="match status" value="1"/>
</dbReference>
<keyword evidence="4" id="KW-0735">Signal-anchor</keyword>
<dbReference type="FunFam" id="2.60.120.200:FF:000135">
    <property type="entry name" value="Related to KRE6-glucan synthase subunit"/>
    <property type="match status" value="1"/>
</dbReference>
<comment type="caution">
    <text evidence="12">The sequence shown here is derived from an EMBL/GenBank/DDBJ whole genome shotgun (WGS) entry which is preliminary data.</text>
</comment>
<sequence length="693" mass="75236">MYASDRPAGLVVNTSNNPFLTPNRAQSVSPGPSSPGISRMNSPNHLAYGPRAGMSSSPTAYTPSSSQHALLPPPNASSMSHDGAVPLSRQSSASSLNSGDGFFRNGRYAAASPVGGMSRSSSPLYGATASARGHGSNEKAGYPGTPTSMAPSMQDKFSLSADPGSWGADVSPAYAEPDDYLHNPDPKRDRKHDSGGSIFTARGAANIGCVLILCMALIVLFAGYPIIIAYKDDHQKTLGAFNLGGINSTGQVAAVIGDFGLIDKDTPKEVYTRTGFDGASYSLAFSDEFNVDGRTFFPGDDPYWEGVDLHYWPTNDFEWYDPSAITTRGGNLVITMTQEPIHDLDFKSGMIQSWNKVCFSKGAYIEVSVSLPGNNYVGGFWPGIWTFGNLGRAGYGATTEGMWPYTYDSCDIGTLPNQTYVNQTGPEAALTSNNGQALSYLPGQRLSRCTCGSNPDHPGPQLSDGSWRGRSSPEIDLIEAQINIEHSKGEMSQSLQLAPFDAGYWPFNSSSDYQQYNPDITKWNSYRGGNLQQAASSLTWVGDDVYQNTSGNFNTYGMEWYGTTDDRDNGYVAWVASGVRSWTVHASALRENPLVEIGQRIIPEEPMYLIMNFGMSNNFQNVEFQQLNYPNEMHVDYIRVYTRDGLGTVGCDPPDYPTAKYIAAHENAYTNPNLTLWSDAGYSFPPNKLKDTC</sequence>
<reference evidence="12" key="1">
    <citation type="submission" date="2020-07" db="EMBL/GenBank/DDBJ databases">
        <title>Draft Genome Sequence of a Deep-Sea Yeast, Naganishia (Cryptococcus) liquefaciens strain N6.</title>
        <authorList>
            <person name="Han Y.W."/>
            <person name="Kajitani R."/>
            <person name="Morimoto H."/>
            <person name="Parhat M."/>
            <person name="Tsubouchi H."/>
            <person name="Bakenova O."/>
            <person name="Ogata M."/>
            <person name="Argunhan B."/>
            <person name="Aoki R."/>
            <person name="Kajiwara S."/>
            <person name="Itoh T."/>
            <person name="Iwasaki H."/>
        </authorList>
    </citation>
    <scope>NUCLEOTIDE SEQUENCE</scope>
    <source>
        <strain evidence="12">N6</strain>
    </source>
</reference>
<evidence type="ECO:0000256" key="6">
    <source>
        <dbReference type="ARBA" id="ARBA00023136"/>
    </source>
</evidence>
<feature type="compositionally biased region" description="Polar residues" evidence="9">
    <location>
        <begin position="12"/>
        <end position="28"/>
    </location>
</feature>
<dbReference type="GO" id="GO:0006078">
    <property type="term" value="P:(1-&gt;6)-beta-D-glucan biosynthetic process"/>
    <property type="evidence" value="ECO:0007669"/>
    <property type="project" value="TreeGrafter"/>
</dbReference>
<evidence type="ECO:0000256" key="1">
    <source>
        <dbReference type="ARBA" id="ARBA00004606"/>
    </source>
</evidence>
<feature type="region of interest" description="Disordered" evidence="9">
    <location>
        <begin position="450"/>
        <end position="470"/>
    </location>
</feature>